<reference evidence="2 3" key="1">
    <citation type="submission" date="2019-04" db="EMBL/GenBank/DDBJ databases">
        <title>Streptomyces oryziradicis sp. nov., a novel actinomycete isolated from rhizosphere soil of rice (Oryza sativa L.).</title>
        <authorList>
            <person name="Li C."/>
        </authorList>
    </citation>
    <scope>NUCLEOTIDE SEQUENCE [LARGE SCALE GENOMIC DNA]</scope>
    <source>
        <strain evidence="2 3">NEAU-C40</strain>
    </source>
</reference>
<dbReference type="EMBL" id="SUMC01000068">
    <property type="protein sequence ID" value="TKA01944.1"/>
    <property type="molecule type" value="Genomic_DNA"/>
</dbReference>
<gene>
    <name evidence="2" type="ORF">FCI23_39860</name>
</gene>
<organism evidence="2 3">
    <name type="scientific">Actinacidiphila oryziradicis</name>
    <dbReference type="NCBI Taxonomy" id="2571141"/>
    <lineage>
        <taxon>Bacteria</taxon>
        <taxon>Bacillati</taxon>
        <taxon>Actinomycetota</taxon>
        <taxon>Actinomycetes</taxon>
        <taxon>Kitasatosporales</taxon>
        <taxon>Streptomycetaceae</taxon>
        <taxon>Actinacidiphila</taxon>
    </lineage>
</organism>
<evidence type="ECO:0000256" key="1">
    <source>
        <dbReference type="SAM" id="MobiDB-lite"/>
    </source>
</evidence>
<sequence length="267" mass="28730">MSTKSSASAGRTRARGAQRPRSGSATRAREGKPIPYALPPVGIQAVRQMDVLVAAVATCATGRSAVRTRDIAQATDLERRDIHPTLRFMTGAGLLDSSPAGWTPTVSGVRVAQPWTADRAAARAALAEVWRDSWAYNLLIRSIRPGVALSAEDLADAMRPFKTARLTPWMQLVDWLELAQYVERGDDESLRLAKALHGDPMAPDEAGDAPGKEQKEQDEARATPGAPPPGLVPPLTMDQLLALSADDFGAVTRSLATIYEVLSRQRT</sequence>
<dbReference type="Proteomes" id="UP000305778">
    <property type="component" value="Unassembled WGS sequence"/>
</dbReference>
<dbReference type="AlphaFoldDB" id="A0A4U0RZR8"/>
<comment type="caution">
    <text evidence="2">The sequence shown here is derived from an EMBL/GenBank/DDBJ whole genome shotgun (WGS) entry which is preliminary data.</text>
</comment>
<dbReference type="RefSeq" id="WP_136729033.1">
    <property type="nucleotide sequence ID" value="NZ_SUMC01000068.1"/>
</dbReference>
<feature type="region of interest" description="Disordered" evidence="1">
    <location>
        <begin position="1"/>
        <end position="34"/>
    </location>
</feature>
<feature type="compositionally biased region" description="Basic and acidic residues" evidence="1">
    <location>
        <begin position="210"/>
        <end position="221"/>
    </location>
</feature>
<feature type="compositionally biased region" description="Low complexity" evidence="1">
    <location>
        <begin position="1"/>
        <end position="11"/>
    </location>
</feature>
<proteinExistence type="predicted"/>
<feature type="region of interest" description="Disordered" evidence="1">
    <location>
        <begin position="198"/>
        <end position="235"/>
    </location>
</feature>
<evidence type="ECO:0000313" key="3">
    <source>
        <dbReference type="Proteomes" id="UP000305778"/>
    </source>
</evidence>
<keyword evidence="3" id="KW-1185">Reference proteome</keyword>
<accession>A0A4U0RZR8</accession>
<protein>
    <submittedName>
        <fullName evidence="2">Uncharacterized protein</fullName>
    </submittedName>
</protein>
<evidence type="ECO:0000313" key="2">
    <source>
        <dbReference type="EMBL" id="TKA01944.1"/>
    </source>
</evidence>
<name>A0A4U0RZR8_9ACTN</name>
<dbReference type="OrthoDB" id="4084972at2"/>